<proteinExistence type="predicted"/>
<feature type="compositionally biased region" description="Gly residues" evidence="1">
    <location>
        <begin position="757"/>
        <end position="767"/>
    </location>
</feature>
<feature type="compositionally biased region" description="Polar residues" evidence="1">
    <location>
        <begin position="894"/>
        <end position="920"/>
    </location>
</feature>
<organism evidence="2 3">
    <name type="scientific">Lingula anatina</name>
    <name type="common">Brachiopod</name>
    <name type="synonym">Lingula unguis</name>
    <dbReference type="NCBI Taxonomy" id="7574"/>
    <lineage>
        <taxon>Eukaryota</taxon>
        <taxon>Metazoa</taxon>
        <taxon>Spiralia</taxon>
        <taxon>Lophotrochozoa</taxon>
        <taxon>Brachiopoda</taxon>
        <taxon>Linguliformea</taxon>
        <taxon>Lingulata</taxon>
        <taxon>Lingulida</taxon>
        <taxon>Linguloidea</taxon>
        <taxon>Lingulidae</taxon>
        <taxon>Lingula</taxon>
    </lineage>
</organism>
<feature type="compositionally biased region" description="Polar residues" evidence="1">
    <location>
        <begin position="995"/>
        <end position="1012"/>
    </location>
</feature>
<dbReference type="RefSeq" id="XP_013420382.1">
    <property type="nucleotide sequence ID" value="XM_013564928.2"/>
</dbReference>
<sequence>MYFTMEEKKEKMEEGAAKPTKISINSTKTFKRDVKDIFLLKKKKQANTPEIQKLKHFPEADLYKVIYDVANEIAVCYGCQIGSLTTDSDVHSLAEFAVFCMLETLRSEEDPFNRNRMLLSILERNDLSVLKRNHGFEDREVFTASGKTWRLSEIFREPGICMPVVEKGKGDIKMMLYQGTAGEEKYGYRFPLTVWDEDQQKFAVCDSDQQYMDSCDQREDDKHSLLSTQSLPTLVLYNSDLFLEYIQKAASEKKKMTFGDFVNGKAKEPYLFIVLRPVDGFSSTTMPFLETMTQCDFSNTDLSFLRFSKITKEIKGCSFSSGNLSNTDMSGVVITMSDFNYANLSFASLIGSNLRNSENTWKDTVFWYTDLSNAKLSEELGHVLKKGDDINLEGSSILSHPSEEMATKSKTVHEDDPTTEVKSRREGAEAVEKVFQDVQSKKASQLPESEEESSDDSEEDPDTVDSFQESGDTYAVFLPMEPDRGKMQTPLSELSEDKSQQIRQEADQLNAAMTGSGDVNFVYAWAACDARDLHNVFLVVYVRSLEENRCLFLKQKLEEMKCAKYKIWLFNKPIRSKFPRCPNNMEPVPPNWVSKMWKTLYEHSMKLFQEHSNISYMTASKFEIDRNGQCHRKDCVVVYVRDKGYIPANERSFPKRLPNGISVDVRGGYYCPLMDDKEGAGTTVGWAGVPRRVAQAGAGAAGEGAGSQTESAGALEEMTRNCSGDSAPGVEAGGSGGRDVAAGEGTRSPVESTRPGGVTGAMTGGGAPNVENRGIGSRGWAHGEKIEFLRAAVEGFGGDTRGAFKQHLTIGCGISRHNDHLYGTGTLGMFVKDKLTKEIGLLTAAHTLIARTQMVIPVPEEIDPLALPMEGSMYPSDRSFTAQVSDEQTEEASEQGTNSPHSVPTTTPQESANASPNLRSSPVVGPVQPSLQISPFTSLPAGSRPATFSTGKEPLMLPEASGYTSCPDAVIRSQSRSPVAQTCVAETNQPISKMANVSSTSRPQNITTSTLDSLRHRTPSESALPQDMPPTLVPNPQISPLNLRGPQFRMQGSSEELPAETFVVQPSEGEVSWLRWSSDGNERYDVENRKCAEVKSPRMYCYGVSQSRNCDFLLKLYHQRDQPGPVPVGIDAVFASILKPRQPENSSFLQGKVSFDEPNILNLDNIVEILNGEWEAEPCIRKELDGTFSLEVFKYGYRTQLTRGKLDFVGGIPSVISRYGCSSNANILPNQMEVQLFDQSPAFADHGDSGAIVFTILKQSLYVVGMVIGRIGEKIVVTPIEPIFEKLGLEFLEKQDYLTA</sequence>
<dbReference type="Pfam" id="PF00805">
    <property type="entry name" value="Pentapeptide"/>
    <property type="match status" value="1"/>
</dbReference>
<evidence type="ECO:0000256" key="1">
    <source>
        <dbReference type="SAM" id="MobiDB-lite"/>
    </source>
</evidence>
<feature type="compositionally biased region" description="Acidic residues" evidence="1">
    <location>
        <begin position="448"/>
        <end position="463"/>
    </location>
</feature>
<feature type="region of interest" description="Disordered" evidence="1">
    <location>
        <begin position="995"/>
        <end position="1048"/>
    </location>
</feature>
<gene>
    <name evidence="3" type="primary">LOC106180797</name>
</gene>
<evidence type="ECO:0000313" key="3">
    <source>
        <dbReference type="RefSeq" id="XP_013420382.1"/>
    </source>
</evidence>
<dbReference type="InParanoid" id="A0A1S3KD08"/>
<name>A0A1S3KD08_LINAN</name>
<feature type="region of interest" description="Disordered" evidence="1">
    <location>
        <begin position="392"/>
        <end position="469"/>
    </location>
</feature>
<feature type="region of interest" description="Disordered" evidence="1">
    <location>
        <begin position="934"/>
        <end position="953"/>
    </location>
</feature>
<dbReference type="Gene3D" id="2.160.20.80">
    <property type="entry name" value="E3 ubiquitin-protein ligase SopA"/>
    <property type="match status" value="1"/>
</dbReference>
<dbReference type="Proteomes" id="UP000085678">
    <property type="component" value="Unplaced"/>
</dbReference>
<dbReference type="KEGG" id="lak:106180797"/>
<feature type="compositionally biased region" description="Basic and acidic residues" evidence="1">
    <location>
        <begin position="401"/>
        <end position="435"/>
    </location>
</feature>
<dbReference type="SUPFAM" id="SSF141571">
    <property type="entry name" value="Pentapeptide repeat-like"/>
    <property type="match status" value="1"/>
</dbReference>
<dbReference type="GeneID" id="106180797"/>
<feature type="region of interest" description="Disordered" evidence="1">
    <location>
        <begin position="698"/>
        <end position="776"/>
    </location>
</feature>
<feature type="region of interest" description="Disordered" evidence="1">
    <location>
        <begin position="867"/>
        <end position="929"/>
    </location>
</feature>
<dbReference type="OrthoDB" id="6135674at2759"/>
<keyword evidence="2" id="KW-1185">Reference proteome</keyword>
<protein>
    <submittedName>
        <fullName evidence="3">Uncharacterized protein LOC106180797</fullName>
    </submittedName>
</protein>
<reference evidence="3" key="1">
    <citation type="submission" date="2025-08" db="UniProtKB">
        <authorList>
            <consortium name="RefSeq"/>
        </authorList>
    </citation>
    <scope>IDENTIFICATION</scope>
    <source>
        <tissue evidence="3">Gonads</tissue>
    </source>
</reference>
<evidence type="ECO:0000313" key="2">
    <source>
        <dbReference type="Proteomes" id="UP000085678"/>
    </source>
</evidence>
<accession>A0A1S3KD08</accession>
<dbReference type="InterPro" id="IPR001646">
    <property type="entry name" value="5peptide_repeat"/>
</dbReference>